<keyword evidence="9" id="KW-0067">ATP-binding</keyword>
<keyword evidence="10" id="KW-0902">Two-component regulatory system</keyword>
<dbReference type="RefSeq" id="WP_184432086.1">
    <property type="nucleotide sequence ID" value="NZ_JACIGI010000005.1"/>
</dbReference>
<evidence type="ECO:0000256" key="8">
    <source>
        <dbReference type="ARBA" id="ARBA00022777"/>
    </source>
</evidence>
<reference evidence="15 16" key="1">
    <citation type="submission" date="2020-08" db="EMBL/GenBank/DDBJ databases">
        <title>Genome sequencing of Purple Non-Sulfur Bacteria from various extreme environments.</title>
        <authorList>
            <person name="Mayer M."/>
        </authorList>
    </citation>
    <scope>NUCLEOTIDE SEQUENCE [LARGE SCALE GENOMIC DNA]</scope>
    <source>
        <strain evidence="15 16">JA135</strain>
    </source>
</reference>
<feature type="domain" description="PAS" evidence="14">
    <location>
        <begin position="250"/>
        <end position="294"/>
    </location>
</feature>
<dbReference type="Pfam" id="PF02518">
    <property type="entry name" value="HATPase_c"/>
    <property type="match status" value="1"/>
</dbReference>
<evidence type="ECO:0000256" key="11">
    <source>
        <dbReference type="ARBA" id="ARBA00023136"/>
    </source>
</evidence>
<dbReference type="GO" id="GO:0005524">
    <property type="term" value="F:ATP binding"/>
    <property type="evidence" value="ECO:0007669"/>
    <property type="project" value="UniProtKB-KW"/>
</dbReference>
<accession>A0A7W6RXQ5</accession>
<evidence type="ECO:0000256" key="12">
    <source>
        <dbReference type="SAM" id="Phobius"/>
    </source>
</evidence>
<dbReference type="AlphaFoldDB" id="A0A7W6RXQ5"/>
<evidence type="ECO:0000313" key="16">
    <source>
        <dbReference type="Proteomes" id="UP000555728"/>
    </source>
</evidence>
<evidence type="ECO:0000256" key="7">
    <source>
        <dbReference type="ARBA" id="ARBA00022741"/>
    </source>
</evidence>
<dbReference type="SUPFAM" id="SSF55785">
    <property type="entry name" value="PYP-like sensor domain (PAS domain)"/>
    <property type="match status" value="1"/>
</dbReference>
<dbReference type="CDD" id="cd00130">
    <property type="entry name" value="PAS"/>
    <property type="match status" value="1"/>
</dbReference>
<gene>
    <name evidence="15" type="ORF">GGD88_000875</name>
</gene>
<evidence type="ECO:0000256" key="4">
    <source>
        <dbReference type="ARBA" id="ARBA00022475"/>
    </source>
</evidence>
<dbReference type="InterPro" id="IPR003661">
    <property type="entry name" value="HisK_dim/P_dom"/>
</dbReference>
<evidence type="ECO:0000256" key="2">
    <source>
        <dbReference type="ARBA" id="ARBA00004236"/>
    </source>
</evidence>
<keyword evidence="12" id="KW-0812">Transmembrane</keyword>
<proteinExistence type="predicted"/>
<evidence type="ECO:0000259" key="14">
    <source>
        <dbReference type="PROSITE" id="PS50112"/>
    </source>
</evidence>
<keyword evidence="4" id="KW-1003">Cell membrane</keyword>
<dbReference type="InterPro" id="IPR036890">
    <property type="entry name" value="HATPase_C_sf"/>
</dbReference>
<dbReference type="SUPFAM" id="SSF47384">
    <property type="entry name" value="Homodimeric domain of signal transducing histidine kinase"/>
    <property type="match status" value="1"/>
</dbReference>
<evidence type="ECO:0000256" key="6">
    <source>
        <dbReference type="ARBA" id="ARBA00022679"/>
    </source>
</evidence>
<dbReference type="PROSITE" id="PS50109">
    <property type="entry name" value="HIS_KIN"/>
    <property type="match status" value="1"/>
</dbReference>
<dbReference type="EMBL" id="JACIGI010000005">
    <property type="protein sequence ID" value="MBB4285158.1"/>
    <property type="molecule type" value="Genomic_DNA"/>
</dbReference>
<dbReference type="Gene3D" id="3.30.450.20">
    <property type="entry name" value="PAS domain"/>
    <property type="match status" value="1"/>
</dbReference>
<evidence type="ECO:0000256" key="9">
    <source>
        <dbReference type="ARBA" id="ARBA00022840"/>
    </source>
</evidence>
<keyword evidence="16" id="KW-1185">Reference proteome</keyword>
<comment type="subcellular location">
    <subcellularLocation>
        <location evidence="2">Cell membrane</location>
    </subcellularLocation>
</comment>
<dbReference type="CDD" id="cd00082">
    <property type="entry name" value="HisKA"/>
    <property type="match status" value="1"/>
</dbReference>
<dbReference type="Pfam" id="PF13426">
    <property type="entry name" value="PAS_9"/>
    <property type="match status" value="1"/>
</dbReference>
<dbReference type="Gene3D" id="6.10.340.10">
    <property type="match status" value="1"/>
</dbReference>
<keyword evidence="6" id="KW-0808">Transferase</keyword>
<evidence type="ECO:0000313" key="15">
    <source>
        <dbReference type="EMBL" id="MBB4285158.1"/>
    </source>
</evidence>
<dbReference type="Gene3D" id="1.10.287.130">
    <property type="match status" value="1"/>
</dbReference>
<feature type="transmembrane region" description="Helical" evidence="12">
    <location>
        <begin position="12"/>
        <end position="32"/>
    </location>
</feature>
<dbReference type="GO" id="GO:0000155">
    <property type="term" value="F:phosphorelay sensor kinase activity"/>
    <property type="evidence" value="ECO:0007669"/>
    <property type="project" value="InterPro"/>
</dbReference>
<dbReference type="EC" id="2.7.13.3" evidence="3"/>
<evidence type="ECO:0000256" key="10">
    <source>
        <dbReference type="ARBA" id="ARBA00023012"/>
    </source>
</evidence>
<comment type="caution">
    <text evidence="15">The sequence shown here is derived from an EMBL/GenBank/DDBJ whole genome shotgun (WGS) entry which is preliminary data.</text>
</comment>
<keyword evidence="5" id="KW-0597">Phosphoprotein</keyword>
<dbReference type="PRINTS" id="PR00344">
    <property type="entry name" value="BCTRLSENSOR"/>
</dbReference>
<dbReference type="InterPro" id="IPR000014">
    <property type="entry name" value="PAS"/>
</dbReference>
<dbReference type="GO" id="GO:0009927">
    <property type="term" value="F:histidine phosphotransfer kinase activity"/>
    <property type="evidence" value="ECO:0007669"/>
    <property type="project" value="TreeGrafter"/>
</dbReference>
<keyword evidence="11 12" id="KW-0472">Membrane</keyword>
<dbReference type="InterPro" id="IPR003594">
    <property type="entry name" value="HATPase_dom"/>
</dbReference>
<dbReference type="PANTHER" id="PTHR43047:SF63">
    <property type="entry name" value="HISTIDINE KINASE"/>
    <property type="match status" value="1"/>
</dbReference>
<dbReference type="InterPro" id="IPR004358">
    <property type="entry name" value="Sig_transdc_His_kin-like_C"/>
</dbReference>
<keyword evidence="8" id="KW-0418">Kinase</keyword>
<evidence type="ECO:0000256" key="5">
    <source>
        <dbReference type="ARBA" id="ARBA00022553"/>
    </source>
</evidence>
<dbReference type="SMART" id="SM00387">
    <property type="entry name" value="HATPase_c"/>
    <property type="match status" value="1"/>
</dbReference>
<feature type="transmembrane region" description="Helical" evidence="12">
    <location>
        <begin position="170"/>
        <end position="191"/>
    </location>
</feature>
<feature type="domain" description="Histidine kinase" evidence="13">
    <location>
        <begin position="390"/>
        <end position="611"/>
    </location>
</feature>
<organism evidence="15 16">
    <name type="scientific">Roseospira goensis</name>
    <dbReference type="NCBI Taxonomy" id="391922"/>
    <lineage>
        <taxon>Bacteria</taxon>
        <taxon>Pseudomonadati</taxon>
        <taxon>Pseudomonadota</taxon>
        <taxon>Alphaproteobacteria</taxon>
        <taxon>Rhodospirillales</taxon>
        <taxon>Rhodospirillaceae</taxon>
        <taxon>Roseospira</taxon>
    </lineage>
</organism>
<evidence type="ECO:0000256" key="1">
    <source>
        <dbReference type="ARBA" id="ARBA00000085"/>
    </source>
</evidence>
<keyword evidence="7" id="KW-0547">Nucleotide-binding</keyword>
<sequence>MTVSSLALQQTVRVVAVSVLAAALFLVGQGAWQIREADRDFAEQRALTAASLRAGLSEALWHFDANTARSILSGTLASRPLIRIDVRDPDGTLFAQAEVQGTETQARSTGPLHRFLAGLLALERVQVLHLDETDLGSPVRWSGPLGQVRLVYDHGAVVAGIADRLTNQSLGLLFIVLVVAAATSLVMHGFISRHVVATAQRVDAIDPDCPGAQPLPIPAVHRRNELGRLLRRLNGLLTRLAAAQRALEANEHKYRTIVEKTPVAMVVNEPTSGALTEVNEAACALFGYDRASLLTMSMNDIWGATPQVLTEARQLVLERRARRFIMPFRARSGALRDAEVFASAFPLNGQDYLFSVIIDVTERRRTERDRDQALQMALSSKKAQADFLASMSHELRTPLNAILGFAEVIKDEMLGPAGVPQYGDYATDIHSSGSHLLSLINDILDLSRVETGHAPLEPVHLDLREEIGKAVNMIKQRLRDKTLRLTVDVRTDAGDLIADQRAVRQMLINLLSNAAKFTPPGGAVTITGWRESDGTVKVAVADTGVGIAPADHRRIFQAFRQAINNQTREIEGSGLGLALVHSLIERHGGRIELDSDLGRGATFTLVFPPVLRAGEDHRDPDSAAFVDGGHAQRVA</sequence>
<dbReference type="InterPro" id="IPR005467">
    <property type="entry name" value="His_kinase_dom"/>
</dbReference>
<evidence type="ECO:0000259" key="13">
    <source>
        <dbReference type="PROSITE" id="PS50109"/>
    </source>
</evidence>
<name>A0A7W6RXQ5_9PROT</name>
<dbReference type="InterPro" id="IPR036097">
    <property type="entry name" value="HisK_dim/P_sf"/>
</dbReference>
<dbReference type="PANTHER" id="PTHR43047">
    <property type="entry name" value="TWO-COMPONENT HISTIDINE PROTEIN KINASE"/>
    <property type="match status" value="1"/>
</dbReference>
<comment type="catalytic activity">
    <reaction evidence="1">
        <text>ATP + protein L-histidine = ADP + protein N-phospho-L-histidine.</text>
        <dbReference type="EC" id="2.7.13.3"/>
    </reaction>
</comment>
<dbReference type="SUPFAM" id="SSF55874">
    <property type="entry name" value="ATPase domain of HSP90 chaperone/DNA topoisomerase II/histidine kinase"/>
    <property type="match status" value="1"/>
</dbReference>
<dbReference type="Pfam" id="PF00512">
    <property type="entry name" value="HisKA"/>
    <property type="match status" value="1"/>
</dbReference>
<dbReference type="InterPro" id="IPR035965">
    <property type="entry name" value="PAS-like_dom_sf"/>
</dbReference>
<dbReference type="Proteomes" id="UP000555728">
    <property type="component" value="Unassembled WGS sequence"/>
</dbReference>
<dbReference type="GO" id="GO:0005886">
    <property type="term" value="C:plasma membrane"/>
    <property type="evidence" value="ECO:0007669"/>
    <property type="project" value="UniProtKB-SubCell"/>
</dbReference>
<dbReference type="Gene3D" id="3.30.565.10">
    <property type="entry name" value="Histidine kinase-like ATPase, C-terminal domain"/>
    <property type="match status" value="1"/>
</dbReference>
<keyword evidence="12" id="KW-1133">Transmembrane helix</keyword>
<dbReference type="CDD" id="cd16922">
    <property type="entry name" value="HATPase_EvgS-ArcB-TorS-like"/>
    <property type="match status" value="1"/>
</dbReference>
<dbReference type="PROSITE" id="PS50112">
    <property type="entry name" value="PAS"/>
    <property type="match status" value="1"/>
</dbReference>
<evidence type="ECO:0000256" key="3">
    <source>
        <dbReference type="ARBA" id="ARBA00012438"/>
    </source>
</evidence>
<dbReference type="FunFam" id="3.30.565.10:FF:000023">
    <property type="entry name" value="PAS domain-containing sensor histidine kinase"/>
    <property type="match status" value="1"/>
</dbReference>
<protein>
    <recommendedName>
        <fullName evidence="3">histidine kinase</fullName>
        <ecNumber evidence="3">2.7.13.3</ecNumber>
    </recommendedName>
</protein>
<dbReference type="SMART" id="SM00388">
    <property type="entry name" value="HisKA"/>
    <property type="match status" value="1"/>
</dbReference>
<dbReference type="NCBIfam" id="TIGR00229">
    <property type="entry name" value="sensory_box"/>
    <property type="match status" value="1"/>
</dbReference>